<dbReference type="PANTHER" id="PTHR43005">
    <property type="entry name" value="BLR7065 PROTEIN"/>
    <property type="match status" value="1"/>
</dbReference>
<dbReference type="PANTHER" id="PTHR43005:SF1">
    <property type="entry name" value="SPERMIDINE_PUTRESCINE TRANSPORT SYSTEM PERMEASE PROTEIN"/>
    <property type="match status" value="1"/>
</dbReference>
<evidence type="ECO:0000313" key="9">
    <source>
        <dbReference type="EMBL" id="EHI56886.1"/>
    </source>
</evidence>
<comment type="subcellular location">
    <subcellularLocation>
        <location evidence="1 7">Cell membrane</location>
        <topology evidence="1 7">Multi-pass membrane protein</topology>
    </subcellularLocation>
</comment>
<gene>
    <name evidence="9" type="ORF">HMPREF9473_05090</name>
</gene>
<dbReference type="InterPro" id="IPR035906">
    <property type="entry name" value="MetI-like_sf"/>
</dbReference>
<feature type="transmembrane region" description="Helical" evidence="7">
    <location>
        <begin position="285"/>
        <end position="304"/>
    </location>
</feature>
<dbReference type="HOGENOM" id="CLU_016047_0_3_9"/>
<keyword evidence="5 7" id="KW-1133">Transmembrane helix</keyword>
<dbReference type="Pfam" id="PF00528">
    <property type="entry name" value="BPD_transp_1"/>
    <property type="match status" value="1"/>
</dbReference>
<feature type="transmembrane region" description="Helical" evidence="7">
    <location>
        <begin position="34"/>
        <end position="54"/>
    </location>
</feature>
<dbReference type="CDD" id="cd06261">
    <property type="entry name" value="TM_PBP2"/>
    <property type="match status" value="1"/>
</dbReference>
<feature type="transmembrane region" description="Helical" evidence="7">
    <location>
        <begin position="251"/>
        <end position="273"/>
    </location>
</feature>
<comment type="similarity">
    <text evidence="7">Belongs to the binding-protein-dependent transport system permease family.</text>
</comment>
<feature type="transmembrane region" description="Helical" evidence="7">
    <location>
        <begin position="222"/>
        <end position="244"/>
    </location>
</feature>
<dbReference type="SUPFAM" id="SSF161098">
    <property type="entry name" value="MetI-like"/>
    <property type="match status" value="1"/>
</dbReference>
<evidence type="ECO:0000256" key="6">
    <source>
        <dbReference type="ARBA" id="ARBA00023136"/>
    </source>
</evidence>
<feature type="transmembrane region" description="Helical" evidence="7">
    <location>
        <begin position="121"/>
        <end position="138"/>
    </location>
</feature>
<evidence type="ECO:0000256" key="7">
    <source>
        <dbReference type="RuleBase" id="RU363032"/>
    </source>
</evidence>
<evidence type="ECO:0000256" key="3">
    <source>
        <dbReference type="ARBA" id="ARBA00022475"/>
    </source>
</evidence>
<feature type="transmembrane region" description="Helical" evidence="7">
    <location>
        <begin position="175"/>
        <end position="202"/>
    </location>
</feature>
<sequence>MPCWHINSSVTHTRGNADMRHVHLTRDEKKAIPFILPGVLVTALLILYPLFYIISMSFNTNAMGKGGFAGLTNYIRLFKNPLFSQTIFNTVKWTFWTVAASFLIGCTFAMMINYKGIVAKGFFRSLIFIAWIIPGVVKATAWKWLFATDGGMANHLLLSLGVIKEAIPWLTSPKYAMMSVIIVQIWACAPYVMLMMTAGISQLPTDLYESANLDGASWLQKLFYITMPLLKDISFICILMLLVWAINEFSLIWIMTSGGQNTGTLSLLVYNQFKVLNLNSASASAVMQLLITMVFAILYVKFVIKED</sequence>
<evidence type="ECO:0000256" key="1">
    <source>
        <dbReference type="ARBA" id="ARBA00004651"/>
    </source>
</evidence>
<keyword evidence="3" id="KW-1003">Cell membrane</keyword>
<evidence type="ECO:0000256" key="4">
    <source>
        <dbReference type="ARBA" id="ARBA00022692"/>
    </source>
</evidence>
<proteinExistence type="inferred from homology"/>
<dbReference type="GO" id="GO:0055085">
    <property type="term" value="P:transmembrane transport"/>
    <property type="evidence" value="ECO:0007669"/>
    <property type="project" value="InterPro"/>
</dbReference>
<dbReference type="PROSITE" id="PS50928">
    <property type="entry name" value="ABC_TM1"/>
    <property type="match status" value="1"/>
</dbReference>
<evidence type="ECO:0000256" key="5">
    <source>
        <dbReference type="ARBA" id="ARBA00022989"/>
    </source>
</evidence>
<dbReference type="Gene3D" id="1.10.3720.10">
    <property type="entry name" value="MetI-like"/>
    <property type="match status" value="1"/>
</dbReference>
<evidence type="ECO:0000259" key="8">
    <source>
        <dbReference type="PROSITE" id="PS50928"/>
    </source>
</evidence>
<reference evidence="9 10" key="1">
    <citation type="submission" date="2011-08" db="EMBL/GenBank/DDBJ databases">
        <title>The Genome Sequence of Clostridium hathewayi WAL-18680.</title>
        <authorList>
            <consortium name="The Broad Institute Genome Sequencing Platform"/>
            <person name="Earl A."/>
            <person name="Ward D."/>
            <person name="Feldgarden M."/>
            <person name="Gevers D."/>
            <person name="Finegold S.M."/>
            <person name="Summanen P.H."/>
            <person name="Molitoris D.R."/>
            <person name="Song M."/>
            <person name="Daigneault M."/>
            <person name="Allen-Vercoe E."/>
            <person name="Young S.K."/>
            <person name="Zeng Q."/>
            <person name="Gargeya S."/>
            <person name="Fitzgerald M."/>
            <person name="Haas B."/>
            <person name="Abouelleil A."/>
            <person name="Alvarado L."/>
            <person name="Arachchi H.M."/>
            <person name="Berlin A."/>
            <person name="Brown A."/>
            <person name="Chapman S.B."/>
            <person name="Chen Z."/>
            <person name="Dunbar C."/>
            <person name="Freedman E."/>
            <person name="Gearin G."/>
            <person name="Gellesch M."/>
            <person name="Goldberg J."/>
            <person name="Griggs A."/>
            <person name="Gujja S."/>
            <person name="Heiman D."/>
            <person name="Howarth C."/>
            <person name="Larson L."/>
            <person name="Lui A."/>
            <person name="MacDonald P.J.P."/>
            <person name="Montmayeur A."/>
            <person name="Murphy C."/>
            <person name="Neiman D."/>
            <person name="Pearson M."/>
            <person name="Priest M."/>
            <person name="Roberts A."/>
            <person name="Saif S."/>
            <person name="Shea T."/>
            <person name="Shenoy N."/>
            <person name="Sisk P."/>
            <person name="Stolte C."/>
            <person name="Sykes S."/>
            <person name="Wortman J."/>
            <person name="Nusbaum C."/>
            <person name="Birren B."/>
        </authorList>
    </citation>
    <scope>NUCLEOTIDE SEQUENCE [LARGE SCALE GENOMIC DNA]</scope>
    <source>
        <strain evidence="9 10">WAL-18680</strain>
    </source>
</reference>
<dbReference type="Proteomes" id="UP000005384">
    <property type="component" value="Unassembled WGS sequence"/>
</dbReference>
<name>G5INL2_9FIRM</name>
<dbReference type="EMBL" id="ADLN01000128">
    <property type="protein sequence ID" value="EHI56886.1"/>
    <property type="molecule type" value="Genomic_DNA"/>
</dbReference>
<protein>
    <recommendedName>
        <fullName evidence="8">ABC transmembrane type-1 domain-containing protein</fullName>
    </recommendedName>
</protein>
<accession>G5INL2</accession>
<keyword evidence="10" id="KW-1185">Reference proteome</keyword>
<organism evidence="9 10">
    <name type="scientific">Hungatella hathewayi WAL-18680</name>
    <dbReference type="NCBI Taxonomy" id="742737"/>
    <lineage>
        <taxon>Bacteria</taxon>
        <taxon>Bacillati</taxon>
        <taxon>Bacillota</taxon>
        <taxon>Clostridia</taxon>
        <taxon>Lachnospirales</taxon>
        <taxon>Lachnospiraceae</taxon>
        <taxon>Hungatella</taxon>
    </lineage>
</organism>
<comment type="caution">
    <text evidence="9">The sequence shown here is derived from an EMBL/GenBank/DDBJ whole genome shotgun (WGS) entry which is preliminary data.</text>
</comment>
<dbReference type="AlphaFoldDB" id="G5INL2"/>
<keyword evidence="2 7" id="KW-0813">Transport</keyword>
<evidence type="ECO:0000256" key="2">
    <source>
        <dbReference type="ARBA" id="ARBA00022448"/>
    </source>
</evidence>
<dbReference type="PATRIC" id="fig|742737.3.peg.5083"/>
<feature type="domain" description="ABC transmembrane type-1" evidence="8">
    <location>
        <begin position="87"/>
        <end position="299"/>
    </location>
</feature>
<dbReference type="InterPro" id="IPR000515">
    <property type="entry name" value="MetI-like"/>
</dbReference>
<evidence type="ECO:0000313" key="10">
    <source>
        <dbReference type="Proteomes" id="UP000005384"/>
    </source>
</evidence>
<feature type="transmembrane region" description="Helical" evidence="7">
    <location>
        <begin position="93"/>
        <end position="114"/>
    </location>
</feature>
<keyword evidence="4 7" id="KW-0812">Transmembrane</keyword>
<dbReference type="GO" id="GO:0005886">
    <property type="term" value="C:plasma membrane"/>
    <property type="evidence" value="ECO:0007669"/>
    <property type="project" value="UniProtKB-SubCell"/>
</dbReference>
<keyword evidence="6 7" id="KW-0472">Membrane</keyword>